<evidence type="ECO:0000313" key="2">
    <source>
        <dbReference type="EMBL" id="NKX51893.1"/>
    </source>
</evidence>
<dbReference type="Pfam" id="PF00561">
    <property type="entry name" value="Abhydrolase_1"/>
    <property type="match status" value="1"/>
</dbReference>
<comment type="caution">
    <text evidence="2">The sequence shown here is derived from an EMBL/GenBank/DDBJ whole genome shotgun (WGS) entry which is preliminary data.</text>
</comment>
<reference evidence="2 3" key="1">
    <citation type="submission" date="2020-04" db="EMBL/GenBank/DDBJ databases">
        <authorList>
            <person name="Liu S."/>
        </authorList>
    </citation>
    <scope>NUCLEOTIDE SEQUENCE [LARGE SCALE GENOMIC DNA]</scope>
    <source>
        <strain evidence="2 3">CGMCC 1.15091</strain>
    </source>
</reference>
<proteinExistence type="predicted"/>
<evidence type="ECO:0000313" key="3">
    <source>
        <dbReference type="Proteomes" id="UP000523795"/>
    </source>
</evidence>
<name>A0ABX1JRN5_9MICC</name>
<dbReference type="InterPro" id="IPR029058">
    <property type="entry name" value="AB_hydrolase_fold"/>
</dbReference>
<dbReference type="EMBL" id="JAAZSR010000340">
    <property type="protein sequence ID" value="NKX51893.1"/>
    <property type="molecule type" value="Genomic_DNA"/>
</dbReference>
<dbReference type="InterPro" id="IPR000073">
    <property type="entry name" value="AB_hydrolase_1"/>
</dbReference>
<evidence type="ECO:0000259" key="1">
    <source>
        <dbReference type="Pfam" id="PF00561"/>
    </source>
</evidence>
<keyword evidence="2" id="KW-0378">Hydrolase</keyword>
<accession>A0ABX1JRN5</accession>
<dbReference type="Gene3D" id="3.40.50.1820">
    <property type="entry name" value="alpha/beta hydrolase"/>
    <property type="match status" value="1"/>
</dbReference>
<feature type="domain" description="AB hydrolase-1" evidence="1">
    <location>
        <begin position="2"/>
        <end position="163"/>
    </location>
</feature>
<protein>
    <submittedName>
        <fullName evidence="2">Alpha/beta hydrolase</fullName>
    </submittedName>
</protein>
<gene>
    <name evidence="2" type="ORF">HER39_15235</name>
</gene>
<keyword evidence="3" id="KW-1185">Reference proteome</keyword>
<dbReference type="Proteomes" id="UP000523795">
    <property type="component" value="Unassembled WGS sequence"/>
</dbReference>
<sequence length="181" mass="18926">AAVIGRSTGGLVALELARRSPDKVRALVLLEPAVFTLDPEAAAWADRLRQRVLQAAREDPGAAAETVLREVLGDRAWASFPEVVKTMLDDTSPAVLAEIRGRGLDLGAEAPALTEADLGRIGQPALVVSARDSPAALRRAAARLAEALPRSEAVLVDGGHLINPAHPAVVEFIDALAGRDA</sequence>
<organism evidence="2 3">
    <name type="scientific">Arthrobacter deserti</name>
    <dbReference type="NCBI Taxonomy" id="1742687"/>
    <lineage>
        <taxon>Bacteria</taxon>
        <taxon>Bacillati</taxon>
        <taxon>Actinomycetota</taxon>
        <taxon>Actinomycetes</taxon>
        <taxon>Micrococcales</taxon>
        <taxon>Micrococcaceae</taxon>
        <taxon>Arthrobacter</taxon>
    </lineage>
</organism>
<dbReference type="SUPFAM" id="SSF53474">
    <property type="entry name" value="alpha/beta-Hydrolases"/>
    <property type="match status" value="1"/>
</dbReference>
<feature type="non-terminal residue" evidence="2">
    <location>
        <position position="1"/>
    </location>
</feature>
<dbReference type="GO" id="GO:0016787">
    <property type="term" value="F:hydrolase activity"/>
    <property type="evidence" value="ECO:0007669"/>
    <property type="project" value="UniProtKB-KW"/>
</dbReference>